<dbReference type="RefSeq" id="WP_030530137.1">
    <property type="nucleotide sequence ID" value="NZ_JOIJ01000001.1"/>
</dbReference>
<dbReference type="AlphaFoldDB" id="A0A660CDZ7"/>
<evidence type="ECO:0000313" key="3">
    <source>
        <dbReference type="Proteomes" id="UP000317303"/>
    </source>
</evidence>
<dbReference type="EMBL" id="VLJV01000001">
    <property type="protein sequence ID" value="TWH21770.1"/>
    <property type="molecule type" value="Genomic_DNA"/>
</dbReference>
<protein>
    <submittedName>
        <fullName evidence="2">Uncharacterized protein</fullName>
    </submittedName>
</protein>
<organism evidence="2 3">
    <name type="scientific">Prauserella rugosa</name>
    <dbReference type="NCBI Taxonomy" id="43354"/>
    <lineage>
        <taxon>Bacteria</taxon>
        <taxon>Bacillati</taxon>
        <taxon>Actinomycetota</taxon>
        <taxon>Actinomycetes</taxon>
        <taxon>Pseudonocardiales</taxon>
        <taxon>Pseudonocardiaceae</taxon>
        <taxon>Prauserella</taxon>
    </lineage>
</organism>
<gene>
    <name evidence="2" type="ORF">JD82_03639</name>
</gene>
<evidence type="ECO:0000256" key="1">
    <source>
        <dbReference type="SAM" id="MobiDB-lite"/>
    </source>
</evidence>
<keyword evidence="3" id="KW-1185">Reference proteome</keyword>
<sequence>MAATPGQTTITNGANGTRSVPSRVVPPVELPENVDELAADAAATLGWRGLVLPPLTMFGRRVYVVAKLRPAAHAERIALGQEPVTDRAQVSTWTWPELADTAPPPAADVVGVLAVARHWRTGLAATVPFSRYGEAAMVLPQSMTLTHDYVDNCLPRARTYGVAVVAADDEAHVTLDVESHQDRILLGRDAVWRWVNEVVYERLIAAEDAGADPAEETAQHA</sequence>
<reference evidence="2 3" key="1">
    <citation type="submission" date="2019-07" db="EMBL/GenBank/DDBJ databases">
        <title>R&amp;d 2014.</title>
        <authorList>
            <person name="Klenk H.-P."/>
        </authorList>
    </citation>
    <scope>NUCLEOTIDE SEQUENCE [LARGE SCALE GENOMIC DNA]</scope>
    <source>
        <strain evidence="2 3">DSM 43194</strain>
    </source>
</reference>
<accession>A0A660CDZ7</accession>
<proteinExistence type="predicted"/>
<comment type="caution">
    <text evidence="2">The sequence shown here is derived from an EMBL/GenBank/DDBJ whole genome shotgun (WGS) entry which is preliminary data.</text>
</comment>
<dbReference type="OrthoDB" id="3677403at2"/>
<name>A0A660CDZ7_9PSEU</name>
<evidence type="ECO:0000313" key="2">
    <source>
        <dbReference type="EMBL" id="TWH21770.1"/>
    </source>
</evidence>
<feature type="compositionally biased region" description="Polar residues" evidence="1">
    <location>
        <begin position="1"/>
        <end position="17"/>
    </location>
</feature>
<dbReference type="Proteomes" id="UP000317303">
    <property type="component" value="Unassembled WGS sequence"/>
</dbReference>
<feature type="region of interest" description="Disordered" evidence="1">
    <location>
        <begin position="1"/>
        <end position="24"/>
    </location>
</feature>